<evidence type="ECO:0000256" key="1">
    <source>
        <dbReference type="SAM" id="MobiDB-lite"/>
    </source>
</evidence>
<reference evidence="2" key="1">
    <citation type="submission" date="2023-11" db="EMBL/GenBank/DDBJ databases">
        <title>Genome assemblies of two species of porcelain crab, Petrolisthes cinctipes and Petrolisthes manimaculis (Anomura: Porcellanidae).</title>
        <authorList>
            <person name="Angst P."/>
        </authorList>
    </citation>
    <scope>NUCLEOTIDE SEQUENCE</scope>
    <source>
        <strain evidence="2">PB745_02</strain>
        <tissue evidence="2">Gill</tissue>
    </source>
</reference>
<name>A0AAE1PA97_9EUCA</name>
<feature type="region of interest" description="Disordered" evidence="1">
    <location>
        <begin position="68"/>
        <end position="91"/>
    </location>
</feature>
<organism evidence="2 3">
    <name type="scientific">Petrolisthes manimaculis</name>
    <dbReference type="NCBI Taxonomy" id="1843537"/>
    <lineage>
        <taxon>Eukaryota</taxon>
        <taxon>Metazoa</taxon>
        <taxon>Ecdysozoa</taxon>
        <taxon>Arthropoda</taxon>
        <taxon>Crustacea</taxon>
        <taxon>Multicrustacea</taxon>
        <taxon>Malacostraca</taxon>
        <taxon>Eumalacostraca</taxon>
        <taxon>Eucarida</taxon>
        <taxon>Decapoda</taxon>
        <taxon>Pleocyemata</taxon>
        <taxon>Anomura</taxon>
        <taxon>Galatheoidea</taxon>
        <taxon>Porcellanidae</taxon>
        <taxon>Petrolisthes</taxon>
    </lineage>
</organism>
<dbReference type="EMBL" id="JAWZYT010002356">
    <property type="protein sequence ID" value="KAK4304950.1"/>
    <property type="molecule type" value="Genomic_DNA"/>
</dbReference>
<feature type="compositionally biased region" description="Polar residues" evidence="1">
    <location>
        <begin position="31"/>
        <end position="48"/>
    </location>
</feature>
<evidence type="ECO:0000313" key="3">
    <source>
        <dbReference type="Proteomes" id="UP001292094"/>
    </source>
</evidence>
<feature type="compositionally biased region" description="Polar residues" evidence="1">
    <location>
        <begin position="72"/>
        <end position="91"/>
    </location>
</feature>
<comment type="caution">
    <text evidence="2">The sequence shown here is derived from an EMBL/GenBank/DDBJ whole genome shotgun (WGS) entry which is preliminary data.</text>
</comment>
<dbReference type="Proteomes" id="UP001292094">
    <property type="component" value="Unassembled WGS sequence"/>
</dbReference>
<dbReference type="AlphaFoldDB" id="A0AAE1PA97"/>
<accession>A0AAE1PA97</accession>
<keyword evidence="3" id="KW-1185">Reference proteome</keyword>
<protein>
    <submittedName>
        <fullName evidence="2">Uncharacterized protein</fullName>
    </submittedName>
</protein>
<proteinExistence type="predicted"/>
<evidence type="ECO:0000313" key="2">
    <source>
        <dbReference type="EMBL" id="KAK4304950.1"/>
    </source>
</evidence>
<gene>
    <name evidence="2" type="ORF">Pmani_023129</name>
</gene>
<sequence length="91" mass="9678">MTVGCIYINDMPLHLDFPSPNNTPPPFRPTLCSSPTKAESPNFGHHTSLSATYPAHPVLNIAPLSARAPPTAVNSTSQPIHLLSSSPGKHQ</sequence>
<feature type="region of interest" description="Disordered" evidence="1">
    <location>
        <begin position="19"/>
        <end position="48"/>
    </location>
</feature>